<dbReference type="GO" id="GO:0006605">
    <property type="term" value="P:protein targeting"/>
    <property type="evidence" value="ECO:0007669"/>
    <property type="project" value="InterPro"/>
</dbReference>
<dbReference type="AlphaFoldDB" id="A0A9P1C1K7"/>
<dbReference type="InterPro" id="IPR011116">
    <property type="entry name" value="SecA_Wing/Scaffold"/>
</dbReference>
<name>A0A9P1C1K7_9DINO</name>
<dbReference type="EMBL" id="CAMXCT020000802">
    <property type="protein sequence ID" value="CAL1136805.1"/>
    <property type="molecule type" value="Genomic_DNA"/>
</dbReference>
<gene>
    <name evidence="2" type="ORF">C1SCF055_LOCUS11044</name>
</gene>
<dbReference type="Proteomes" id="UP001152797">
    <property type="component" value="Unassembled WGS sequence"/>
</dbReference>
<dbReference type="EMBL" id="CAMXCT010000802">
    <property type="protein sequence ID" value="CAI3983430.1"/>
    <property type="molecule type" value="Genomic_DNA"/>
</dbReference>
<reference evidence="2" key="1">
    <citation type="submission" date="2022-10" db="EMBL/GenBank/DDBJ databases">
        <authorList>
            <person name="Chen Y."/>
            <person name="Dougan E. K."/>
            <person name="Chan C."/>
            <person name="Rhodes N."/>
            <person name="Thang M."/>
        </authorList>
    </citation>
    <scope>NUCLEOTIDE SEQUENCE</scope>
</reference>
<dbReference type="InterPro" id="IPR036266">
    <property type="entry name" value="SecA_Wing/Scaffold_sf"/>
</dbReference>
<dbReference type="Gene3D" id="1.10.3060.10">
    <property type="entry name" value="Helical scaffold and wing domains of SecA"/>
    <property type="match status" value="1"/>
</dbReference>
<organism evidence="2">
    <name type="scientific">Cladocopium goreaui</name>
    <dbReference type="NCBI Taxonomy" id="2562237"/>
    <lineage>
        <taxon>Eukaryota</taxon>
        <taxon>Sar</taxon>
        <taxon>Alveolata</taxon>
        <taxon>Dinophyceae</taxon>
        <taxon>Suessiales</taxon>
        <taxon>Symbiodiniaceae</taxon>
        <taxon>Cladocopium</taxon>
    </lineage>
</organism>
<dbReference type="SUPFAM" id="SSF81886">
    <property type="entry name" value="Helical scaffold and wing domains of SecA"/>
    <property type="match status" value="1"/>
</dbReference>
<feature type="domain" description="SecA Wing/Scaffold" evidence="1">
    <location>
        <begin position="387"/>
        <end position="456"/>
    </location>
</feature>
<dbReference type="OrthoDB" id="433227at2759"/>
<comment type="caution">
    <text evidence="2">The sequence shown here is derived from an EMBL/GenBank/DDBJ whole genome shotgun (WGS) entry which is preliminary data.</text>
</comment>
<dbReference type="GO" id="GO:0017038">
    <property type="term" value="P:protein import"/>
    <property type="evidence" value="ECO:0007669"/>
    <property type="project" value="InterPro"/>
</dbReference>
<evidence type="ECO:0000313" key="5">
    <source>
        <dbReference type="Proteomes" id="UP001152797"/>
    </source>
</evidence>
<sequence length="491" mass="55477">MPVGLVCQLRYDGGGALLYRASEDSVVPFYTASCRLLIGQKVTFSLHQSVGRAEAVDVACVETCSSTLESKPQPPKHFLQEPQLFRVVSSDSTAQLPLSRKLQRSVFRFHNATREERLVMLGRAEERLETAMSSSPLDGAQLCRLVNRCAGWLHAVSLDRRTSGQTGEGRDSGDGGCSLQWRVRKLLIRTLEQLDLADAETFQLLEASLTYIWHLLSKVHLDQLGTTLSRAGKQWYQLQCLLGATQLEQSERTLSHGKIETQALTDSLPDGQGDRGAGTGVYHPQERVRRLPSVFESERVLLQCPACGTVIHSTWRWRHPVNGTLHVLVPHNGHAACTKKVGRRCLWQVLGSMAPKTDHFAHLVFCKHQRREGICKDCGGREMPGLTAMVTRQVLLMQLDTFWQQHLKNMDFMKTGMTLRAYGQKNPLTEYKLEGYQVFLKMMSKIRRNGLYNVFLFQPRKLTLGCLDRSRYVVHCEAQSQRMIQDALVWS</sequence>
<evidence type="ECO:0000313" key="2">
    <source>
        <dbReference type="EMBL" id="CAI3983430.1"/>
    </source>
</evidence>
<dbReference type="PANTHER" id="PTHR30612:SF0">
    <property type="entry name" value="CHLOROPLAST PROTEIN-TRANSPORTING ATPASE"/>
    <property type="match status" value="1"/>
</dbReference>
<protein>
    <submittedName>
        <fullName evidence="4">Protein translocase subunit SecA</fullName>
    </submittedName>
</protein>
<evidence type="ECO:0000313" key="4">
    <source>
        <dbReference type="EMBL" id="CAL4770742.1"/>
    </source>
</evidence>
<reference evidence="3" key="2">
    <citation type="submission" date="2024-04" db="EMBL/GenBank/DDBJ databases">
        <authorList>
            <person name="Chen Y."/>
            <person name="Shah S."/>
            <person name="Dougan E. K."/>
            <person name="Thang M."/>
            <person name="Chan C."/>
        </authorList>
    </citation>
    <scope>NUCLEOTIDE SEQUENCE [LARGE SCALE GENOMIC DNA]</scope>
</reference>
<accession>A0A9P1C1K7</accession>
<evidence type="ECO:0000313" key="3">
    <source>
        <dbReference type="EMBL" id="CAL1136805.1"/>
    </source>
</evidence>
<dbReference type="GO" id="GO:0016020">
    <property type="term" value="C:membrane"/>
    <property type="evidence" value="ECO:0007669"/>
    <property type="project" value="InterPro"/>
</dbReference>
<evidence type="ECO:0000259" key="1">
    <source>
        <dbReference type="Pfam" id="PF07516"/>
    </source>
</evidence>
<keyword evidence="5" id="KW-1185">Reference proteome</keyword>
<dbReference type="PANTHER" id="PTHR30612">
    <property type="entry name" value="SECA INNER MEMBRANE COMPONENT OF SEC PROTEIN SECRETION SYSTEM"/>
    <property type="match status" value="1"/>
</dbReference>
<dbReference type="Pfam" id="PF07516">
    <property type="entry name" value="SecA_SW"/>
    <property type="match status" value="1"/>
</dbReference>
<dbReference type="GO" id="GO:0005524">
    <property type="term" value="F:ATP binding"/>
    <property type="evidence" value="ECO:0007669"/>
    <property type="project" value="InterPro"/>
</dbReference>
<proteinExistence type="predicted"/>
<dbReference type="EMBL" id="CAMXCT030000802">
    <property type="protein sequence ID" value="CAL4770742.1"/>
    <property type="molecule type" value="Genomic_DNA"/>
</dbReference>
<dbReference type="GO" id="GO:0006886">
    <property type="term" value="P:intracellular protein transport"/>
    <property type="evidence" value="ECO:0007669"/>
    <property type="project" value="InterPro"/>
</dbReference>
<dbReference type="InterPro" id="IPR000185">
    <property type="entry name" value="SecA"/>
</dbReference>